<keyword evidence="4" id="KW-1185">Reference proteome</keyword>
<protein>
    <submittedName>
        <fullName evidence="3">Uncharacterized protein</fullName>
    </submittedName>
</protein>
<feature type="signal peptide" evidence="2">
    <location>
        <begin position="1"/>
        <end position="29"/>
    </location>
</feature>
<reference evidence="3" key="2">
    <citation type="submission" date="2019-07" db="EMBL/GenBank/DDBJ databases">
        <authorList>
            <person name="Seetharam A."/>
            <person name="Woodhouse M."/>
            <person name="Cannon E."/>
        </authorList>
    </citation>
    <scope>NUCLEOTIDE SEQUENCE [LARGE SCALE GENOMIC DNA]</scope>
    <source>
        <strain evidence="3">cv. B73</strain>
    </source>
</reference>
<feature type="chain" id="PRO_5032713641" evidence="2">
    <location>
        <begin position="30"/>
        <end position="297"/>
    </location>
</feature>
<feature type="region of interest" description="Disordered" evidence="1">
    <location>
        <begin position="239"/>
        <end position="267"/>
    </location>
</feature>
<reference evidence="4" key="1">
    <citation type="journal article" date="2009" name="Science">
        <title>The B73 maize genome: complexity, diversity, and dynamics.</title>
        <authorList>
            <person name="Schnable P.S."/>
            <person name="Ware D."/>
            <person name="Fulton R.S."/>
            <person name="Stein J.C."/>
            <person name="Wei F."/>
            <person name="Pasternak S."/>
            <person name="Liang C."/>
            <person name="Zhang J."/>
            <person name="Fulton L."/>
            <person name="Graves T.A."/>
            <person name="Minx P."/>
            <person name="Reily A.D."/>
            <person name="Courtney L."/>
            <person name="Kruchowski S.S."/>
            <person name="Tomlinson C."/>
            <person name="Strong C."/>
            <person name="Delehaunty K."/>
            <person name="Fronick C."/>
            <person name="Courtney B."/>
            <person name="Rock S.M."/>
            <person name="Belter E."/>
            <person name="Du F."/>
            <person name="Kim K."/>
            <person name="Abbott R.M."/>
            <person name="Cotton M."/>
            <person name="Levy A."/>
            <person name="Marchetto P."/>
            <person name="Ochoa K."/>
            <person name="Jackson S.M."/>
            <person name="Gillam B."/>
            <person name="Chen W."/>
            <person name="Yan L."/>
            <person name="Higginbotham J."/>
            <person name="Cardenas M."/>
            <person name="Waligorski J."/>
            <person name="Applebaum E."/>
            <person name="Phelps L."/>
            <person name="Falcone J."/>
            <person name="Kanchi K."/>
            <person name="Thane T."/>
            <person name="Scimone A."/>
            <person name="Thane N."/>
            <person name="Henke J."/>
            <person name="Wang T."/>
            <person name="Ruppert J."/>
            <person name="Shah N."/>
            <person name="Rotter K."/>
            <person name="Hodges J."/>
            <person name="Ingenthron E."/>
            <person name="Cordes M."/>
            <person name="Kohlberg S."/>
            <person name="Sgro J."/>
            <person name="Delgado B."/>
            <person name="Mead K."/>
            <person name="Chinwalla A."/>
            <person name="Leonard S."/>
            <person name="Crouse K."/>
            <person name="Collura K."/>
            <person name="Kudrna D."/>
            <person name="Currie J."/>
            <person name="He R."/>
            <person name="Angelova A."/>
            <person name="Rajasekar S."/>
            <person name="Mueller T."/>
            <person name="Lomeli R."/>
            <person name="Scara G."/>
            <person name="Ko A."/>
            <person name="Delaney K."/>
            <person name="Wissotski M."/>
            <person name="Lopez G."/>
            <person name="Campos D."/>
            <person name="Braidotti M."/>
            <person name="Ashley E."/>
            <person name="Golser W."/>
            <person name="Kim H."/>
            <person name="Lee S."/>
            <person name="Lin J."/>
            <person name="Dujmic Z."/>
            <person name="Kim W."/>
            <person name="Talag J."/>
            <person name="Zuccolo A."/>
            <person name="Fan C."/>
            <person name="Sebastian A."/>
            <person name="Kramer M."/>
            <person name="Spiegel L."/>
            <person name="Nascimento L."/>
            <person name="Zutavern T."/>
            <person name="Miller B."/>
            <person name="Ambroise C."/>
            <person name="Muller S."/>
            <person name="Spooner W."/>
            <person name="Narechania A."/>
            <person name="Ren L."/>
            <person name="Wei S."/>
            <person name="Kumari S."/>
            <person name="Faga B."/>
            <person name="Levy M.J."/>
            <person name="McMahan L."/>
            <person name="Van Buren P."/>
            <person name="Vaughn M.W."/>
            <person name="Ying K."/>
            <person name="Yeh C.-T."/>
            <person name="Emrich S.J."/>
            <person name="Jia Y."/>
            <person name="Kalyanaraman A."/>
            <person name="Hsia A.-P."/>
            <person name="Barbazuk W.B."/>
            <person name="Baucom R.S."/>
            <person name="Brutnell T.P."/>
            <person name="Carpita N.C."/>
            <person name="Chaparro C."/>
            <person name="Chia J.-M."/>
            <person name="Deragon J.-M."/>
            <person name="Estill J.C."/>
            <person name="Fu Y."/>
            <person name="Jeddeloh J.A."/>
            <person name="Han Y."/>
            <person name="Lee H."/>
            <person name="Li P."/>
            <person name="Lisch D.R."/>
            <person name="Liu S."/>
            <person name="Liu Z."/>
            <person name="Nagel D.H."/>
            <person name="McCann M.C."/>
            <person name="SanMiguel P."/>
            <person name="Myers A.M."/>
            <person name="Nettleton D."/>
            <person name="Nguyen J."/>
            <person name="Penning B.W."/>
            <person name="Ponnala L."/>
            <person name="Schneider K.L."/>
            <person name="Schwartz D.C."/>
            <person name="Sharma A."/>
            <person name="Soderlund C."/>
            <person name="Springer N.M."/>
            <person name="Sun Q."/>
            <person name="Wang H."/>
            <person name="Waterman M."/>
            <person name="Westerman R."/>
            <person name="Wolfgruber T.K."/>
            <person name="Yang L."/>
            <person name="Yu Y."/>
            <person name="Zhang L."/>
            <person name="Zhou S."/>
            <person name="Zhu Q."/>
            <person name="Bennetzen J.L."/>
            <person name="Dawe R.K."/>
            <person name="Jiang J."/>
            <person name="Jiang N."/>
            <person name="Presting G.G."/>
            <person name="Wessler S.R."/>
            <person name="Aluru S."/>
            <person name="Martienssen R.A."/>
            <person name="Clifton S.W."/>
            <person name="McCombie W.R."/>
            <person name="Wing R.A."/>
            <person name="Wilson R.K."/>
        </authorList>
    </citation>
    <scope>NUCLEOTIDE SEQUENCE [LARGE SCALE GENOMIC DNA]</scope>
    <source>
        <strain evidence="4">cv. B73</strain>
    </source>
</reference>
<accession>A0A804PSY2</accession>
<reference evidence="3" key="3">
    <citation type="submission" date="2021-05" db="UniProtKB">
        <authorList>
            <consortium name="EnsemblPlants"/>
        </authorList>
    </citation>
    <scope>IDENTIFICATION</scope>
    <source>
        <strain evidence="3">cv. B73</strain>
    </source>
</reference>
<organism evidence="3 4">
    <name type="scientific">Zea mays</name>
    <name type="common">Maize</name>
    <dbReference type="NCBI Taxonomy" id="4577"/>
    <lineage>
        <taxon>Eukaryota</taxon>
        <taxon>Viridiplantae</taxon>
        <taxon>Streptophyta</taxon>
        <taxon>Embryophyta</taxon>
        <taxon>Tracheophyta</taxon>
        <taxon>Spermatophyta</taxon>
        <taxon>Magnoliopsida</taxon>
        <taxon>Liliopsida</taxon>
        <taxon>Poales</taxon>
        <taxon>Poaceae</taxon>
        <taxon>PACMAD clade</taxon>
        <taxon>Panicoideae</taxon>
        <taxon>Andropogonodae</taxon>
        <taxon>Andropogoneae</taxon>
        <taxon>Tripsacinae</taxon>
        <taxon>Zea</taxon>
    </lineage>
</organism>
<dbReference type="Gramene" id="Zm00001eb267340_T001">
    <property type="protein sequence ID" value="Zm00001eb267340_P001"/>
    <property type="gene ID" value="Zm00001eb267340"/>
</dbReference>
<proteinExistence type="predicted"/>
<dbReference type="PANTHER" id="PTHR31656">
    <property type="entry name" value="ROOT CAP DOMAIN-CONTAINING PROTEIN"/>
    <property type="match status" value="1"/>
</dbReference>
<dbReference type="Proteomes" id="UP000007305">
    <property type="component" value="Chromosome 6"/>
</dbReference>
<feature type="compositionally biased region" description="Low complexity" evidence="1">
    <location>
        <begin position="251"/>
        <end position="267"/>
    </location>
</feature>
<evidence type="ECO:0000313" key="3">
    <source>
        <dbReference type="EnsemblPlants" id="Zm00001eb267340_P001"/>
    </source>
</evidence>
<dbReference type="InterPro" id="IPR009646">
    <property type="entry name" value="Root_cap"/>
</dbReference>
<dbReference type="Pfam" id="PF06830">
    <property type="entry name" value="Root_cap"/>
    <property type="match status" value="1"/>
</dbReference>
<name>A0A804PSY2_MAIZE</name>
<keyword evidence="2" id="KW-0732">Signal</keyword>
<evidence type="ECO:0000256" key="1">
    <source>
        <dbReference type="SAM" id="MobiDB-lite"/>
    </source>
</evidence>
<sequence length="297" mass="31416">MARWSSAASAAMLGASLLCIMIALMTASAQQPGNNMQVINMDGRHNSKFTYADTKKESKRPSDAGLHINAHFIGGHNPALNRDFTWIQALGIHFAHHILYVGAARAAADDHLVLAFDDDAVLFPCAVGARWSPHAAPALSAITAEDSCVHSYGVDPGDCLAHLDLGFKFYDLTDDVHGVLGQTYRADYVNRLNVTANLPLMGGADTFRSSGLFEADCAVARFRRNTAGTGIAMLACPAAASPRAPPPPPRASARAPRRQPALPARQPHAAWPPALHLLGLGLSGVVPPGTLGHLTTL</sequence>
<evidence type="ECO:0000256" key="2">
    <source>
        <dbReference type="SAM" id="SignalP"/>
    </source>
</evidence>
<dbReference type="InParanoid" id="A0A804PSY2"/>
<dbReference type="EnsemblPlants" id="Zm00001eb267340_T001">
    <property type="protein sequence ID" value="Zm00001eb267340_P001"/>
    <property type="gene ID" value="Zm00001eb267340"/>
</dbReference>
<evidence type="ECO:0000313" key="4">
    <source>
        <dbReference type="Proteomes" id="UP000007305"/>
    </source>
</evidence>
<dbReference type="AlphaFoldDB" id="A0A804PSY2"/>